<evidence type="ECO:0000313" key="5">
    <source>
        <dbReference type="Proteomes" id="UP000292424"/>
    </source>
</evidence>
<feature type="domain" description="Dipeptidylpeptidase IV N-terminal" evidence="3">
    <location>
        <begin position="180"/>
        <end position="469"/>
    </location>
</feature>
<dbReference type="RefSeq" id="WP_131330053.1">
    <property type="nucleotide sequence ID" value="NZ_CP044016.1"/>
</dbReference>
<dbReference type="Gene3D" id="3.40.50.1820">
    <property type="entry name" value="alpha/beta hydrolase"/>
    <property type="match status" value="1"/>
</dbReference>
<organism evidence="4 5">
    <name type="scientific">Rhizosphaericola mali</name>
    <dbReference type="NCBI Taxonomy" id="2545455"/>
    <lineage>
        <taxon>Bacteria</taxon>
        <taxon>Pseudomonadati</taxon>
        <taxon>Bacteroidota</taxon>
        <taxon>Chitinophagia</taxon>
        <taxon>Chitinophagales</taxon>
        <taxon>Chitinophagaceae</taxon>
        <taxon>Rhizosphaericola</taxon>
    </lineage>
</organism>
<dbReference type="InterPro" id="IPR050278">
    <property type="entry name" value="Serine_Prot_S9B/DPPIV"/>
</dbReference>
<dbReference type="GO" id="GO:0006508">
    <property type="term" value="P:proteolysis"/>
    <property type="evidence" value="ECO:0007669"/>
    <property type="project" value="InterPro"/>
</dbReference>
<dbReference type="PANTHER" id="PTHR11731:SF118">
    <property type="entry name" value="BLR1971 PROTEIN"/>
    <property type="match status" value="1"/>
</dbReference>
<dbReference type="AlphaFoldDB" id="A0A5P2G1Q7"/>
<evidence type="ECO:0000313" key="4">
    <source>
        <dbReference type="EMBL" id="QES89107.1"/>
    </source>
</evidence>
<reference evidence="4 5" key="1">
    <citation type="submission" date="2019-09" db="EMBL/GenBank/DDBJ databases">
        <title>Complete genome sequence of Arachidicoccus sp. B3-10 isolated from apple orchard soil.</title>
        <authorList>
            <person name="Kim H.S."/>
            <person name="Han K.-I."/>
            <person name="Suh M.K."/>
            <person name="Lee K.C."/>
            <person name="Eom M.K."/>
            <person name="Kim J.-S."/>
            <person name="Kang S.W."/>
            <person name="Sin Y."/>
            <person name="Lee J.-S."/>
        </authorList>
    </citation>
    <scope>NUCLEOTIDE SEQUENCE [LARGE SCALE GENOMIC DNA]</scope>
    <source>
        <strain evidence="4 5">B3-10</strain>
    </source>
</reference>
<accession>A0A5P2G1Q7</accession>
<dbReference type="PANTHER" id="PTHR11731">
    <property type="entry name" value="PROTEASE FAMILY S9B,C DIPEPTIDYL-PEPTIDASE IV-RELATED"/>
    <property type="match status" value="1"/>
</dbReference>
<dbReference type="InterPro" id="IPR002469">
    <property type="entry name" value="Peptidase_S9B_N"/>
</dbReference>
<feature type="domain" description="Peptidase S9 prolyl oligopeptidase catalytic" evidence="2">
    <location>
        <begin position="555"/>
        <end position="739"/>
    </location>
</feature>
<name>A0A5P2G1Q7_9BACT</name>
<gene>
    <name evidence="4" type="ORF">E0W69_010700</name>
</gene>
<sequence>MKSKLSKAIVAATLLTSIPTLTNAQYQPYYPTYQQIVKRYQDNYLLDSITKNKVLNSNINVHWNPNDNSYCWYAKEIQPQIFEYIIVDTKNGKKIKAFDMDKLLHSIPSDTIITSKDISQVFINKKDDNILFVWNKQQYSYLPNFNKITLLGKAPLEKPVNPYGKTDFKDRWSRWGSFATDTISPDKKWSATIRNGNIFILNNLTKTEKQYTTNGTDANFYGSLAWSPDSKTLITYHVRPVIDSNVYFVLSSVPGTTRGVLKSNPYKQPGDPFTTYEMFVIKPQEEKITKVKTDIIDFFDAPEIHWEKDNQYFSYERVDRGHQRFRIVGVNTNSGDTTNIVDEKTKTFIYENRLISYYLPESKEIIRSSEKDGWQHLYLVNTATKKEQLITKGNWIVRDVDSVDTQKREIWFSASGLYPTEDPYNIHFCRIKFDGTGLLDLTPENGNHKVRFSPDKKYLIDRYSRVNVAPISKLKSVITGKNFTTLEIADTSALVTIGTSLIEPFVAKGRDGKTDIYGVICKPSHMDPNTKYPVIENIYAGPQDAFVPKDYLPYSEMQSIAELGFIVVQIDGMGTANRSKTFHDVCWHNIQDAGFPDRILWIKALAEKYPFVDTARVGLYGTSAGGQDAMGGLLSHPEFYKAAVAACGCHDNRIDKQWWNEQWMGYPVGPWYAEQSNVTNAHKLKGALMLIVGDADENVPPETTYRVADALIHAGKSFDFLPIPGSNHTDGGPYGRARKKDFFVKNLLKVTPPDRNDNDDFPLPKTGIR</sequence>
<dbReference type="SUPFAM" id="SSF53474">
    <property type="entry name" value="alpha/beta-Hydrolases"/>
    <property type="match status" value="1"/>
</dbReference>
<feature type="signal peptide" evidence="1">
    <location>
        <begin position="1"/>
        <end position="24"/>
    </location>
</feature>
<dbReference type="KEGG" id="arac:E0W69_010700"/>
<dbReference type="SUPFAM" id="SSF82171">
    <property type="entry name" value="DPP6 N-terminal domain-like"/>
    <property type="match status" value="1"/>
</dbReference>
<dbReference type="InterPro" id="IPR001375">
    <property type="entry name" value="Peptidase_S9_cat"/>
</dbReference>
<keyword evidence="5" id="KW-1185">Reference proteome</keyword>
<evidence type="ECO:0000259" key="2">
    <source>
        <dbReference type="Pfam" id="PF00326"/>
    </source>
</evidence>
<feature type="chain" id="PRO_5024391374" evidence="1">
    <location>
        <begin position="25"/>
        <end position="769"/>
    </location>
</feature>
<keyword evidence="1" id="KW-0732">Signal</keyword>
<dbReference type="Proteomes" id="UP000292424">
    <property type="component" value="Chromosome"/>
</dbReference>
<dbReference type="GO" id="GO:0008236">
    <property type="term" value="F:serine-type peptidase activity"/>
    <property type="evidence" value="ECO:0007669"/>
    <property type="project" value="InterPro"/>
</dbReference>
<proteinExistence type="predicted"/>
<dbReference type="Gene3D" id="2.140.10.30">
    <property type="entry name" value="Dipeptidylpeptidase IV, N-terminal domain"/>
    <property type="match status" value="1"/>
</dbReference>
<dbReference type="InterPro" id="IPR029058">
    <property type="entry name" value="AB_hydrolase_fold"/>
</dbReference>
<dbReference type="OrthoDB" id="9812921at2"/>
<evidence type="ECO:0000259" key="3">
    <source>
        <dbReference type="Pfam" id="PF00930"/>
    </source>
</evidence>
<dbReference type="Pfam" id="PF00326">
    <property type="entry name" value="Peptidase_S9"/>
    <property type="match status" value="1"/>
</dbReference>
<evidence type="ECO:0000256" key="1">
    <source>
        <dbReference type="SAM" id="SignalP"/>
    </source>
</evidence>
<dbReference type="EMBL" id="CP044016">
    <property type="protein sequence ID" value="QES89107.1"/>
    <property type="molecule type" value="Genomic_DNA"/>
</dbReference>
<dbReference type="Pfam" id="PF00930">
    <property type="entry name" value="DPPIV_N"/>
    <property type="match status" value="1"/>
</dbReference>
<protein>
    <submittedName>
        <fullName evidence="4">Prolyl oligopeptidase family serine peptidase</fullName>
    </submittedName>
</protein>